<evidence type="ECO:0000256" key="1">
    <source>
        <dbReference type="ARBA" id="ARBA00004141"/>
    </source>
</evidence>
<feature type="transmembrane region" description="Helical" evidence="5">
    <location>
        <begin position="20"/>
        <end position="45"/>
    </location>
</feature>
<dbReference type="PANTHER" id="PTHR43701:SF12">
    <property type="entry name" value="MEMBRANE TRANSPORTER PROTEIN YTNM-RELATED"/>
    <property type="match status" value="1"/>
</dbReference>
<dbReference type="GO" id="GO:0005886">
    <property type="term" value="C:plasma membrane"/>
    <property type="evidence" value="ECO:0007669"/>
    <property type="project" value="UniProtKB-SubCell"/>
</dbReference>
<gene>
    <name evidence="6" type="ORF">F8B43_4413</name>
</gene>
<dbReference type="EMBL" id="WEKV01000018">
    <property type="protein sequence ID" value="KAB7783119.1"/>
    <property type="molecule type" value="Genomic_DNA"/>
</dbReference>
<dbReference type="InterPro" id="IPR051598">
    <property type="entry name" value="TSUP/Inactive_protease-like"/>
</dbReference>
<comment type="subcellular location">
    <subcellularLocation>
        <location evidence="5">Cell membrane</location>
        <topology evidence="5">Multi-pass membrane protein</topology>
    </subcellularLocation>
    <subcellularLocation>
        <location evidence="1">Membrane</location>
        <topology evidence="1">Multi-pass membrane protein</topology>
    </subcellularLocation>
</comment>
<proteinExistence type="inferred from homology"/>
<comment type="caution">
    <text evidence="6">The sequence shown here is derived from an EMBL/GenBank/DDBJ whole genome shotgun (WGS) entry which is preliminary data.</text>
</comment>
<dbReference type="AlphaFoldDB" id="A0A833N265"/>
<comment type="similarity">
    <text evidence="5">Belongs to the 4-toluene sulfonate uptake permease (TSUP) (TC 2.A.102) family.</text>
</comment>
<evidence type="ECO:0000256" key="4">
    <source>
        <dbReference type="ARBA" id="ARBA00023136"/>
    </source>
</evidence>
<keyword evidence="4 5" id="KW-0472">Membrane</keyword>
<feature type="transmembrane region" description="Helical" evidence="5">
    <location>
        <begin position="134"/>
        <end position="154"/>
    </location>
</feature>
<keyword evidence="3 5" id="KW-1133">Transmembrane helix</keyword>
<feature type="transmembrane region" description="Helical" evidence="5">
    <location>
        <begin position="236"/>
        <end position="255"/>
    </location>
</feature>
<keyword evidence="2 5" id="KW-0812">Transmembrane</keyword>
<organism evidence="6 7">
    <name type="scientific">Methylorubrum populi</name>
    <dbReference type="NCBI Taxonomy" id="223967"/>
    <lineage>
        <taxon>Bacteria</taxon>
        <taxon>Pseudomonadati</taxon>
        <taxon>Pseudomonadota</taxon>
        <taxon>Alphaproteobacteria</taxon>
        <taxon>Hyphomicrobiales</taxon>
        <taxon>Methylobacteriaceae</taxon>
        <taxon>Methylorubrum</taxon>
    </lineage>
</organism>
<feature type="transmembrane region" description="Helical" evidence="5">
    <location>
        <begin position="160"/>
        <end position="178"/>
    </location>
</feature>
<dbReference type="Pfam" id="PF01925">
    <property type="entry name" value="TauE"/>
    <property type="match status" value="1"/>
</dbReference>
<dbReference type="RefSeq" id="WP_152278352.1">
    <property type="nucleotide sequence ID" value="NZ_CP136837.1"/>
</dbReference>
<sequence>MAGSSSAAARPTKFGEPRTLALTLALLGVAALATLAVIAAVLAVLAQGAGGGVVHTVTEGLASRGFWTAAAVGLAAQTVDGALGMAYGITSTTFLLSTGVPPAAASASVHVAEIFTTAFSGLSHWRLGNVDGRLFRRLLIPGAIGAVAGATLLTSVDGEAIKPFVSVYLLGMGLYVLSKAFRTLKTRREPPRAVVPLALGGGFVDAVGGGGWGPVVTTTLVGGGQDPRTTIGTVNAAEFFIALASGLSFTLLGGLTHWTTIAGLILGGLFAAPLAALLVRVIPARVLMVVVGLLIASLSLVSLAGAFG</sequence>
<dbReference type="Proteomes" id="UP000469949">
    <property type="component" value="Unassembled WGS sequence"/>
</dbReference>
<evidence type="ECO:0000256" key="3">
    <source>
        <dbReference type="ARBA" id="ARBA00022989"/>
    </source>
</evidence>
<evidence type="ECO:0000313" key="7">
    <source>
        <dbReference type="Proteomes" id="UP000469949"/>
    </source>
</evidence>
<keyword evidence="5" id="KW-1003">Cell membrane</keyword>
<evidence type="ECO:0000256" key="2">
    <source>
        <dbReference type="ARBA" id="ARBA00022692"/>
    </source>
</evidence>
<dbReference type="InterPro" id="IPR002781">
    <property type="entry name" value="TM_pro_TauE-like"/>
</dbReference>
<name>A0A833N265_9HYPH</name>
<protein>
    <recommendedName>
        <fullName evidence="5">Probable membrane transporter protein</fullName>
    </recommendedName>
</protein>
<dbReference type="PANTHER" id="PTHR43701">
    <property type="entry name" value="MEMBRANE TRANSPORTER PROTEIN MJ0441-RELATED"/>
    <property type="match status" value="1"/>
</dbReference>
<feature type="transmembrane region" description="Helical" evidence="5">
    <location>
        <begin position="102"/>
        <end position="122"/>
    </location>
</feature>
<evidence type="ECO:0000256" key="5">
    <source>
        <dbReference type="RuleBase" id="RU363041"/>
    </source>
</evidence>
<reference evidence="6 7" key="1">
    <citation type="submission" date="2019-10" db="EMBL/GenBank/DDBJ databases">
        <title>Draft Genome Sequence of the Caffeine Degrading Methylotroph Methylorubrum populi PINKEL.</title>
        <authorList>
            <person name="Dawson S.C."/>
            <person name="Zhang X."/>
            <person name="Wright M.E."/>
            <person name="Sharma G."/>
            <person name="Langner J.T."/>
            <person name="Ditty J.L."/>
            <person name="Subuyuj G.A."/>
        </authorList>
    </citation>
    <scope>NUCLEOTIDE SEQUENCE [LARGE SCALE GENOMIC DNA]</scope>
    <source>
        <strain evidence="6 7">Pinkel</strain>
    </source>
</reference>
<feature type="transmembrane region" description="Helical" evidence="5">
    <location>
        <begin position="261"/>
        <end position="279"/>
    </location>
</feature>
<feature type="transmembrane region" description="Helical" evidence="5">
    <location>
        <begin position="286"/>
        <end position="307"/>
    </location>
</feature>
<evidence type="ECO:0000313" key="6">
    <source>
        <dbReference type="EMBL" id="KAB7783119.1"/>
    </source>
</evidence>
<accession>A0A833N265</accession>